<dbReference type="Proteomes" id="UP000190328">
    <property type="component" value="Unassembled WGS sequence"/>
</dbReference>
<evidence type="ECO:0000313" key="2">
    <source>
        <dbReference type="Proteomes" id="UP000190328"/>
    </source>
</evidence>
<gene>
    <name evidence="1" type="ORF">SAMN02745116_00649</name>
</gene>
<reference evidence="1 2" key="1">
    <citation type="submission" date="2017-02" db="EMBL/GenBank/DDBJ databases">
        <authorList>
            <person name="Peterson S.W."/>
        </authorList>
    </citation>
    <scope>NUCLEOTIDE SEQUENCE [LARGE SCALE GENOMIC DNA]</scope>
    <source>
        <strain evidence="1 2">ATCC BAA-1030</strain>
    </source>
</reference>
<sequence length="68" mass="8253">MKTMDYIILSKVFEWKKKNILCEKTTDDLERLVVSSEARKLYQKLRRMHSQELHNGMNHINEFILQND</sequence>
<proteinExistence type="predicted"/>
<keyword evidence="2" id="KW-1185">Reference proteome</keyword>
<name>A0A1T4LEZ9_9ENTE</name>
<evidence type="ECO:0000313" key="1">
    <source>
        <dbReference type="EMBL" id="SJZ53138.1"/>
    </source>
</evidence>
<dbReference type="AlphaFoldDB" id="A0A1T4LEZ9"/>
<dbReference type="EMBL" id="FUXI01000005">
    <property type="protein sequence ID" value="SJZ53138.1"/>
    <property type="molecule type" value="Genomic_DNA"/>
</dbReference>
<organism evidence="1 2">
    <name type="scientific">Pilibacter termitis</name>
    <dbReference type="NCBI Taxonomy" id="263852"/>
    <lineage>
        <taxon>Bacteria</taxon>
        <taxon>Bacillati</taxon>
        <taxon>Bacillota</taxon>
        <taxon>Bacilli</taxon>
        <taxon>Lactobacillales</taxon>
        <taxon>Enterococcaceae</taxon>
        <taxon>Pilibacter</taxon>
    </lineage>
</organism>
<protein>
    <submittedName>
        <fullName evidence="1">Uncharacterized protein</fullName>
    </submittedName>
</protein>
<accession>A0A1T4LEZ9</accession>